<accession>A0A1E2ZZ69</accession>
<dbReference type="InterPro" id="IPR037923">
    <property type="entry name" value="HTH-like"/>
</dbReference>
<dbReference type="PROSITE" id="PS00041">
    <property type="entry name" value="HTH_ARAC_FAMILY_1"/>
    <property type="match status" value="1"/>
</dbReference>
<dbReference type="Pfam" id="PF12833">
    <property type="entry name" value="HTH_18"/>
    <property type="match status" value="1"/>
</dbReference>
<dbReference type="SUPFAM" id="SSF46689">
    <property type="entry name" value="Homeodomain-like"/>
    <property type="match status" value="2"/>
</dbReference>
<evidence type="ECO:0000256" key="1">
    <source>
        <dbReference type="ARBA" id="ARBA00023015"/>
    </source>
</evidence>
<dbReference type="Proteomes" id="UP000094067">
    <property type="component" value="Unassembled WGS sequence"/>
</dbReference>
<dbReference type="SMART" id="SM00342">
    <property type="entry name" value="HTH_ARAC"/>
    <property type="match status" value="1"/>
</dbReference>
<dbReference type="GO" id="GO:0043565">
    <property type="term" value="F:sequence-specific DNA binding"/>
    <property type="evidence" value="ECO:0007669"/>
    <property type="project" value="InterPro"/>
</dbReference>
<dbReference type="PANTHER" id="PTHR43280:SF2">
    <property type="entry name" value="HTH-TYPE TRANSCRIPTIONAL REGULATOR EXSA"/>
    <property type="match status" value="1"/>
</dbReference>
<dbReference type="RefSeq" id="WP_069155096.1">
    <property type="nucleotide sequence ID" value="NZ_MCGH01000005.1"/>
</dbReference>
<sequence>METIFLSPAPMPYLTDCNLKRFGINEYHCSRCCGYFVLIFMLKNTLQFTENGILTTLHPGEWYIQRKNIRQDASRPSPKAEYYYIHFEAAYTEDRTNRLMLPVRGTFQPGLFQPLLQQLERLLNRTPCSHLELQSEFFRLLGLLYTQEQSYTPLTAGLMRYLNENYASHITGESLAEAFHYSSEYIDKKMKQELGMTPHAYLTCIRLQNAKKLLERTDLPIQKIASECGFSDNSIFYKAFKKSFSLSPSEWRKRNQFPDRRTDTVSSS</sequence>
<dbReference type="EMBL" id="MCGH01000005">
    <property type="protein sequence ID" value="ODM01792.1"/>
    <property type="molecule type" value="Genomic_DNA"/>
</dbReference>
<dbReference type="InterPro" id="IPR009057">
    <property type="entry name" value="Homeodomain-like_sf"/>
</dbReference>
<name>A0A1E2ZZ69_9FIRM</name>
<dbReference type="AlphaFoldDB" id="A0A1E2ZZ69"/>
<feature type="domain" description="HTH araC/xylS-type" evidence="4">
    <location>
        <begin position="156"/>
        <end position="254"/>
    </location>
</feature>
<organism evidence="5 6">
    <name type="scientific">Eisenbergiella tayi</name>
    <dbReference type="NCBI Taxonomy" id="1432052"/>
    <lineage>
        <taxon>Bacteria</taxon>
        <taxon>Bacillati</taxon>
        <taxon>Bacillota</taxon>
        <taxon>Clostridia</taxon>
        <taxon>Lachnospirales</taxon>
        <taxon>Lachnospiraceae</taxon>
        <taxon>Eisenbergiella</taxon>
    </lineage>
</organism>
<dbReference type="InterPro" id="IPR020449">
    <property type="entry name" value="Tscrpt_reg_AraC-type_HTH"/>
</dbReference>
<evidence type="ECO:0000259" key="4">
    <source>
        <dbReference type="PROSITE" id="PS01124"/>
    </source>
</evidence>
<keyword evidence="3" id="KW-0804">Transcription</keyword>
<keyword evidence="2" id="KW-0238">DNA-binding</keyword>
<protein>
    <submittedName>
        <fullName evidence="5">HTH-type transcriptional activator RhaS</fullName>
    </submittedName>
</protein>
<evidence type="ECO:0000256" key="2">
    <source>
        <dbReference type="ARBA" id="ARBA00023125"/>
    </source>
</evidence>
<proteinExistence type="predicted"/>
<evidence type="ECO:0000313" key="6">
    <source>
        <dbReference type="Proteomes" id="UP000094067"/>
    </source>
</evidence>
<evidence type="ECO:0000313" key="5">
    <source>
        <dbReference type="EMBL" id="ODM01792.1"/>
    </source>
</evidence>
<comment type="caution">
    <text evidence="5">The sequence shown here is derived from an EMBL/GenBank/DDBJ whole genome shotgun (WGS) entry which is preliminary data.</text>
</comment>
<dbReference type="PROSITE" id="PS01124">
    <property type="entry name" value="HTH_ARAC_FAMILY_2"/>
    <property type="match status" value="1"/>
</dbReference>
<dbReference type="GO" id="GO:0003700">
    <property type="term" value="F:DNA-binding transcription factor activity"/>
    <property type="evidence" value="ECO:0007669"/>
    <property type="project" value="InterPro"/>
</dbReference>
<reference evidence="5 6" key="1">
    <citation type="submission" date="2016-07" db="EMBL/GenBank/DDBJ databases">
        <title>Characterization of isolates of Eisenbergiella tayi derived from blood cultures, using whole genome sequencing.</title>
        <authorList>
            <person name="Burdz T."/>
            <person name="Wiebe D."/>
            <person name="Huynh C."/>
            <person name="Bernard K."/>
        </authorList>
    </citation>
    <scope>NUCLEOTIDE SEQUENCE [LARGE SCALE GENOMIC DNA]</scope>
    <source>
        <strain evidence="5 6">NML 110608</strain>
    </source>
</reference>
<evidence type="ECO:0000256" key="3">
    <source>
        <dbReference type="ARBA" id="ARBA00023163"/>
    </source>
</evidence>
<dbReference type="InterPro" id="IPR018062">
    <property type="entry name" value="HTH_AraC-typ_CS"/>
</dbReference>
<dbReference type="InterPro" id="IPR018060">
    <property type="entry name" value="HTH_AraC"/>
</dbReference>
<dbReference type="SUPFAM" id="SSF51215">
    <property type="entry name" value="Regulatory protein AraC"/>
    <property type="match status" value="1"/>
</dbReference>
<dbReference type="Gene3D" id="1.10.10.60">
    <property type="entry name" value="Homeodomain-like"/>
    <property type="match status" value="2"/>
</dbReference>
<dbReference type="PANTHER" id="PTHR43280">
    <property type="entry name" value="ARAC-FAMILY TRANSCRIPTIONAL REGULATOR"/>
    <property type="match status" value="1"/>
</dbReference>
<keyword evidence="1" id="KW-0805">Transcription regulation</keyword>
<gene>
    <name evidence="5" type="primary">rhaS_11</name>
    <name evidence="5" type="ORF">BEI61_05784</name>
</gene>
<dbReference type="PATRIC" id="fig|1432052.4.peg.6409"/>
<dbReference type="PRINTS" id="PR00032">
    <property type="entry name" value="HTHARAC"/>
</dbReference>